<evidence type="ECO:0000256" key="1">
    <source>
        <dbReference type="PROSITE-ProRule" id="PRU00175"/>
    </source>
</evidence>
<dbReference type="SMART" id="SM00184">
    <property type="entry name" value="RING"/>
    <property type="match status" value="1"/>
</dbReference>
<feature type="compositionally biased region" description="Polar residues" evidence="2">
    <location>
        <begin position="84"/>
        <end position="93"/>
    </location>
</feature>
<dbReference type="PANTHER" id="PTHR31150">
    <property type="entry name" value="EXPRESSED PROTEIN"/>
    <property type="match status" value="1"/>
</dbReference>
<evidence type="ECO:0000313" key="5">
    <source>
        <dbReference type="Proteomes" id="UP001642360"/>
    </source>
</evidence>
<gene>
    <name evidence="4" type="ORF">ILEXP_LOCUS41682</name>
</gene>
<protein>
    <recommendedName>
        <fullName evidence="3">RING-type domain-containing protein</fullName>
    </recommendedName>
</protein>
<feature type="compositionally biased region" description="Basic and acidic residues" evidence="2">
    <location>
        <begin position="95"/>
        <end position="112"/>
    </location>
</feature>
<feature type="compositionally biased region" description="Basic and acidic residues" evidence="2">
    <location>
        <begin position="1"/>
        <end position="13"/>
    </location>
</feature>
<evidence type="ECO:0000313" key="4">
    <source>
        <dbReference type="EMBL" id="CAK9172052.1"/>
    </source>
</evidence>
<feature type="compositionally biased region" description="Polar residues" evidence="2">
    <location>
        <begin position="28"/>
        <end position="37"/>
    </location>
</feature>
<feature type="compositionally biased region" description="Polar residues" evidence="2">
    <location>
        <begin position="158"/>
        <end position="168"/>
    </location>
</feature>
<dbReference type="Gene3D" id="3.30.40.10">
    <property type="entry name" value="Zinc/RING finger domain, C3HC4 (zinc finger)"/>
    <property type="match status" value="1"/>
</dbReference>
<dbReference type="InterPro" id="IPR001841">
    <property type="entry name" value="Znf_RING"/>
</dbReference>
<keyword evidence="5" id="KW-1185">Reference proteome</keyword>
<accession>A0ABC8TRH5</accession>
<name>A0ABC8TRH5_9AQUA</name>
<proteinExistence type="predicted"/>
<dbReference type="InterPro" id="IPR013083">
    <property type="entry name" value="Znf_RING/FYVE/PHD"/>
</dbReference>
<keyword evidence="1" id="KW-0862">Zinc</keyword>
<dbReference type="Proteomes" id="UP001642360">
    <property type="component" value="Unassembled WGS sequence"/>
</dbReference>
<feature type="compositionally biased region" description="Basic and acidic residues" evidence="2">
    <location>
        <begin position="206"/>
        <end position="219"/>
    </location>
</feature>
<comment type="caution">
    <text evidence="4">The sequence shown here is derived from an EMBL/GenBank/DDBJ whole genome shotgun (WGS) entry which is preliminary data.</text>
</comment>
<feature type="region of interest" description="Disordered" evidence="2">
    <location>
        <begin position="1"/>
        <end position="41"/>
    </location>
</feature>
<feature type="compositionally biased region" description="Polar residues" evidence="2">
    <location>
        <begin position="177"/>
        <end position="189"/>
    </location>
</feature>
<feature type="region of interest" description="Disordered" evidence="2">
    <location>
        <begin position="149"/>
        <end position="257"/>
    </location>
</feature>
<feature type="compositionally biased region" description="Polar residues" evidence="2">
    <location>
        <begin position="229"/>
        <end position="242"/>
    </location>
</feature>
<dbReference type="EMBL" id="CAUOFW020005902">
    <property type="protein sequence ID" value="CAK9172052.1"/>
    <property type="molecule type" value="Genomic_DNA"/>
</dbReference>
<reference evidence="4 5" key="1">
    <citation type="submission" date="2024-02" db="EMBL/GenBank/DDBJ databases">
        <authorList>
            <person name="Vignale AGUSTIN F."/>
            <person name="Sosa J E."/>
            <person name="Modenutti C."/>
        </authorList>
    </citation>
    <scope>NUCLEOTIDE SEQUENCE [LARGE SCALE GENOMIC DNA]</scope>
</reference>
<organism evidence="4 5">
    <name type="scientific">Ilex paraguariensis</name>
    <name type="common">yerba mate</name>
    <dbReference type="NCBI Taxonomy" id="185542"/>
    <lineage>
        <taxon>Eukaryota</taxon>
        <taxon>Viridiplantae</taxon>
        <taxon>Streptophyta</taxon>
        <taxon>Embryophyta</taxon>
        <taxon>Tracheophyta</taxon>
        <taxon>Spermatophyta</taxon>
        <taxon>Magnoliopsida</taxon>
        <taxon>eudicotyledons</taxon>
        <taxon>Gunneridae</taxon>
        <taxon>Pentapetalae</taxon>
        <taxon>asterids</taxon>
        <taxon>campanulids</taxon>
        <taxon>Aquifoliales</taxon>
        <taxon>Aquifoliaceae</taxon>
        <taxon>Ilex</taxon>
    </lineage>
</organism>
<dbReference type="AlphaFoldDB" id="A0ABC8TRH5"/>
<dbReference type="GO" id="GO:0008270">
    <property type="term" value="F:zinc ion binding"/>
    <property type="evidence" value="ECO:0007669"/>
    <property type="project" value="UniProtKB-KW"/>
</dbReference>
<feature type="compositionally biased region" description="Low complexity" evidence="2">
    <location>
        <begin position="66"/>
        <end position="78"/>
    </location>
</feature>
<keyword evidence="1" id="KW-0479">Metal-binding</keyword>
<feature type="domain" description="RING-type" evidence="3">
    <location>
        <begin position="280"/>
        <end position="341"/>
    </location>
</feature>
<sequence>METNHLNHVEVAPEKPSSSDKLGLPNKNEVQMSTLPPISSGRRYSLRLHGYKNSVRTIANERLMASSTTGTSGSSNGEKGTGQPGQAQRSKATQLRKDLELPVKSSRVDKSTATENPTAPIERIPLQKTSALRNVWKEKSRIQPSVCQPKPLVKCNAPTWNDTSNVSSESRKDTTLPVKSSRIQRTSTLKDPAPPTKRSGIQKSSVPHEGKGIQKDSASKDPASPMKRSGTQKASTPSQVQCEKTEAQPSASLSKSSSELATSVYHISWNGFDEPVGLNCCLCNEDLSEYPNDDVPEYYDEFEQSTLPEVSILPCGHAFHSSCLQQATPEEHSRDPSCFLCLSSHDY</sequence>
<dbReference type="PROSITE" id="PS50089">
    <property type="entry name" value="ZF_RING_2"/>
    <property type="match status" value="1"/>
</dbReference>
<keyword evidence="1" id="KW-0863">Zinc-finger</keyword>
<feature type="region of interest" description="Disordered" evidence="2">
    <location>
        <begin position="59"/>
        <end position="126"/>
    </location>
</feature>
<dbReference type="PANTHER" id="PTHR31150:SF19">
    <property type="entry name" value="RING-TYPE DOMAIN-CONTAINING PROTEIN"/>
    <property type="match status" value="1"/>
</dbReference>
<dbReference type="SUPFAM" id="SSF57850">
    <property type="entry name" value="RING/U-box"/>
    <property type="match status" value="1"/>
</dbReference>
<evidence type="ECO:0000259" key="3">
    <source>
        <dbReference type="PROSITE" id="PS50089"/>
    </source>
</evidence>
<evidence type="ECO:0000256" key="2">
    <source>
        <dbReference type="SAM" id="MobiDB-lite"/>
    </source>
</evidence>